<dbReference type="GO" id="GO:0009307">
    <property type="term" value="P:DNA restriction-modification system"/>
    <property type="evidence" value="ECO:0007669"/>
    <property type="project" value="InterPro"/>
</dbReference>
<dbReference type="RefSeq" id="WP_051915711.1">
    <property type="nucleotide sequence ID" value="NZ_JQBS01000018.1"/>
</dbReference>
<evidence type="ECO:0000259" key="2">
    <source>
        <dbReference type="Pfam" id="PF04471"/>
    </source>
</evidence>
<feature type="domain" description="Restriction endonuclease type IV Mrr" evidence="2">
    <location>
        <begin position="45"/>
        <end position="124"/>
    </location>
</feature>
<keyword evidence="4" id="KW-1185">Reference proteome</keyword>
<dbReference type="AlphaFoldDB" id="A0A0R2HVP1"/>
<dbReference type="GeneID" id="89587699"/>
<evidence type="ECO:0000256" key="1">
    <source>
        <dbReference type="ARBA" id="ARBA00022801"/>
    </source>
</evidence>
<dbReference type="GO" id="GO:0004519">
    <property type="term" value="F:endonuclease activity"/>
    <property type="evidence" value="ECO:0007669"/>
    <property type="project" value="InterPro"/>
</dbReference>
<reference evidence="3 4" key="1">
    <citation type="journal article" date="2015" name="Genome Announc.">
        <title>Expanding the biotechnology potential of lactobacilli through comparative genomics of 213 strains and associated genera.</title>
        <authorList>
            <person name="Sun Z."/>
            <person name="Harris H.M."/>
            <person name="McCann A."/>
            <person name="Guo C."/>
            <person name="Argimon S."/>
            <person name="Zhang W."/>
            <person name="Yang X."/>
            <person name="Jeffery I.B."/>
            <person name="Cooney J.C."/>
            <person name="Kagawa T.F."/>
            <person name="Liu W."/>
            <person name="Song Y."/>
            <person name="Salvetti E."/>
            <person name="Wrobel A."/>
            <person name="Rasinkangas P."/>
            <person name="Parkhill J."/>
            <person name="Rea M.C."/>
            <person name="O'Sullivan O."/>
            <person name="Ritari J."/>
            <person name="Douillard F.P."/>
            <person name="Paul Ross R."/>
            <person name="Yang R."/>
            <person name="Briner A.E."/>
            <person name="Felis G.E."/>
            <person name="de Vos W.M."/>
            <person name="Barrangou R."/>
            <person name="Klaenhammer T.R."/>
            <person name="Caufield P.W."/>
            <person name="Cui Y."/>
            <person name="Zhang H."/>
            <person name="O'Toole P.W."/>
        </authorList>
    </citation>
    <scope>NUCLEOTIDE SEQUENCE [LARGE SCALE GENOMIC DNA]</scope>
    <source>
        <strain evidence="3 4">DSM 20623</strain>
    </source>
</reference>
<organism evidence="3 4">
    <name type="scientific">Carnobacterium divergens DSM 20623</name>
    <dbReference type="NCBI Taxonomy" id="1449336"/>
    <lineage>
        <taxon>Bacteria</taxon>
        <taxon>Bacillati</taxon>
        <taxon>Bacillota</taxon>
        <taxon>Bacilli</taxon>
        <taxon>Lactobacillales</taxon>
        <taxon>Carnobacteriaceae</taxon>
        <taxon>Carnobacterium</taxon>
    </lineage>
</organism>
<evidence type="ECO:0000313" key="3">
    <source>
        <dbReference type="EMBL" id="KRN56754.1"/>
    </source>
</evidence>
<dbReference type="GO" id="GO:0003677">
    <property type="term" value="F:DNA binding"/>
    <property type="evidence" value="ECO:0007669"/>
    <property type="project" value="InterPro"/>
</dbReference>
<comment type="caution">
    <text evidence="3">The sequence shown here is derived from an EMBL/GenBank/DDBJ whole genome shotgun (WGS) entry which is preliminary data.</text>
</comment>
<dbReference type="Proteomes" id="UP000051658">
    <property type="component" value="Unassembled WGS sequence"/>
</dbReference>
<protein>
    <recommendedName>
        <fullName evidence="2">Restriction endonuclease type IV Mrr domain-containing protein</fullName>
    </recommendedName>
</protein>
<sequence>MFSKFKNRGRVLEDIIEETCKKIAEDERIDAKISKRIPLIGSDKATHEFDVLYEYEHFGLQYRVAIECKSWNKSINKSQLTDFAYKLKSVGNINGIFLSESNLQRGAKLVSEHEDIKFIRYSDFRSFSLSQNEKYLFPNYRTIGDPFWMFINKAGEGFLEQNVLFNDILFLFESKYYAMEFQKLYLKEENNDIELVGVSQRHLKDIQHSQIKNKFQISLFNPIEELKQSKVPFSSIGSEELDWFIR</sequence>
<dbReference type="PATRIC" id="fig|1449336.4.peg.773"/>
<dbReference type="InterPro" id="IPR011335">
    <property type="entry name" value="Restrct_endonuc-II-like"/>
</dbReference>
<keyword evidence="1" id="KW-0378">Hydrolase</keyword>
<evidence type="ECO:0000313" key="4">
    <source>
        <dbReference type="Proteomes" id="UP000051658"/>
    </source>
</evidence>
<dbReference type="InterPro" id="IPR007560">
    <property type="entry name" value="Restrct_endonuc_IV_Mrr"/>
</dbReference>
<gene>
    <name evidence="3" type="ORF">IV74_GL000756</name>
</gene>
<name>A0A0R2HVP1_CARDV</name>
<dbReference type="SUPFAM" id="SSF52980">
    <property type="entry name" value="Restriction endonuclease-like"/>
    <property type="match status" value="1"/>
</dbReference>
<dbReference type="EMBL" id="JQBS01000018">
    <property type="protein sequence ID" value="KRN56754.1"/>
    <property type="molecule type" value="Genomic_DNA"/>
</dbReference>
<accession>A0A0R2HVP1</accession>
<dbReference type="GO" id="GO:0016787">
    <property type="term" value="F:hydrolase activity"/>
    <property type="evidence" value="ECO:0007669"/>
    <property type="project" value="UniProtKB-KW"/>
</dbReference>
<proteinExistence type="predicted"/>
<dbReference type="Pfam" id="PF04471">
    <property type="entry name" value="Mrr_cat"/>
    <property type="match status" value="1"/>
</dbReference>